<gene>
    <name evidence="2" type="ORF">I79_023197</name>
</gene>
<feature type="region of interest" description="Disordered" evidence="1">
    <location>
        <begin position="1"/>
        <end position="32"/>
    </location>
</feature>
<dbReference type="EMBL" id="JH002744">
    <property type="protein sequence ID" value="EGW14295.1"/>
    <property type="molecule type" value="Genomic_DNA"/>
</dbReference>
<accession>G3IHA9</accession>
<evidence type="ECO:0000313" key="3">
    <source>
        <dbReference type="Proteomes" id="UP000001075"/>
    </source>
</evidence>
<sequence length="79" mass="8071">MGGHVGRRSLATGDLGRGSIVEGRHEGVKGSGRGVLELGEILKLMGAGKEKTRFHGLSYPGVEPGCVTTSSFAAQPPAP</sequence>
<reference evidence="3" key="1">
    <citation type="journal article" date="2011" name="Nat. Biotechnol.">
        <title>The genomic sequence of the Chinese hamster ovary (CHO)-K1 cell line.</title>
        <authorList>
            <person name="Xu X."/>
            <person name="Nagarajan H."/>
            <person name="Lewis N.E."/>
            <person name="Pan S."/>
            <person name="Cai Z."/>
            <person name="Liu X."/>
            <person name="Chen W."/>
            <person name="Xie M."/>
            <person name="Wang W."/>
            <person name="Hammond S."/>
            <person name="Andersen M.R."/>
            <person name="Neff N."/>
            <person name="Passarelli B."/>
            <person name="Koh W."/>
            <person name="Fan H.C."/>
            <person name="Wang J."/>
            <person name="Gui Y."/>
            <person name="Lee K.H."/>
            <person name="Betenbaugh M.J."/>
            <person name="Quake S.R."/>
            <person name="Famili I."/>
            <person name="Palsson B.O."/>
            <person name="Wang J."/>
        </authorList>
    </citation>
    <scope>NUCLEOTIDE SEQUENCE [LARGE SCALE GENOMIC DNA]</scope>
    <source>
        <strain evidence="3">CHO K1 cell line</strain>
    </source>
</reference>
<name>G3IHA9_CRIGR</name>
<evidence type="ECO:0000313" key="2">
    <source>
        <dbReference type="EMBL" id="EGW14295.1"/>
    </source>
</evidence>
<dbReference type="InParanoid" id="G3IHA9"/>
<proteinExistence type="predicted"/>
<dbReference type="Proteomes" id="UP000001075">
    <property type="component" value="Unassembled WGS sequence"/>
</dbReference>
<dbReference type="AlphaFoldDB" id="G3IHA9"/>
<protein>
    <submittedName>
        <fullName evidence="2">Uncharacterized protein</fullName>
    </submittedName>
</protein>
<evidence type="ECO:0000256" key="1">
    <source>
        <dbReference type="SAM" id="MobiDB-lite"/>
    </source>
</evidence>
<organism evidence="2 3">
    <name type="scientific">Cricetulus griseus</name>
    <name type="common">Chinese hamster</name>
    <name type="synonym">Cricetulus barabensis griseus</name>
    <dbReference type="NCBI Taxonomy" id="10029"/>
    <lineage>
        <taxon>Eukaryota</taxon>
        <taxon>Metazoa</taxon>
        <taxon>Chordata</taxon>
        <taxon>Craniata</taxon>
        <taxon>Vertebrata</taxon>
        <taxon>Euteleostomi</taxon>
        <taxon>Mammalia</taxon>
        <taxon>Eutheria</taxon>
        <taxon>Euarchontoglires</taxon>
        <taxon>Glires</taxon>
        <taxon>Rodentia</taxon>
        <taxon>Myomorpha</taxon>
        <taxon>Muroidea</taxon>
        <taxon>Cricetidae</taxon>
        <taxon>Cricetinae</taxon>
        <taxon>Cricetulus</taxon>
    </lineage>
</organism>